<keyword evidence="14" id="KW-1133">Transmembrane helix</keyword>
<dbReference type="GO" id="GO:0004382">
    <property type="term" value="F:GDP phosphatase activity"/>
    <property type="evidence" value="ECO:0007669"/>
    <property type="project" value="TreeGrafter"/>
</dbReference>
<dbReference type="InterPro" id="IPR000407">
    <property type="entry name" value="GDA1_CD39_NTPase"/>
</dbReference>
<feature type="active site" description="Proton acceptor" evidence="20">
    <location>
        <position position="168"/>
    </location>
</feature>
<evidence type="ECO:0000256" key="9">
    <source>
        <dbReference type="ARBA" id="ARBA00022741"/>
    </source>
</evidence>
<evidence type="ECO:0000256" key="2">
    <source>
        <dbReference type="ARBA" id="ARBA00001946"/>
    </source>
</evidence>
<dbReference type="Proteomes" id="UP000472262">
    <property type="component" value="Unassembled WGS sequence"/>
</dbReference>
<dbReference type="EC" id="3.6.1.5" evidence="5"/>
<evidence type="ECO:0000313" key="22">
    <source>
        <dbReference type="Ensembl" id="ENSSGRP00000068039.1"/>
    </source>
</evidence>
<keyword evidence="15" id="KW-0472">Membrane</keyword>
<keyword evidence="11" id="KW-0106">Calcium</keyword>
<dbReference type="PANTHER" id="PTHR11782:SF31">
    <property type="entry name" value="ECTONUCLEOSIDE TRIPHOSPHATE DIPHOSPHOHYDROLASE 8"/>
    <property type="match status" value="1"/>
</dbReference>
<dbReference type="AlphaFoldDB" id="A0A672PVU7"/>
<comment type="cofactor">
    <cofactor evidence="1">
        <name>Ca(2+)</name>
        <dbReference type="ChEBI" id="CHEBI:29108"/>
    </cofactor>
</comment>
<accession>A0A672PVU7</accession>
<evidence type="ECO:0000256" key="15">
    <source>
        <dbReference type="ARBA" id="ARBA00023136"/>
    </source>
</evidence>
<keyword evidence="9" id="KW-0547">Nucleotide-binding</keyword>
<dbReference type="Pfam" id="PF01150">
    <property type="entry name" value="GDA1_CD39"/>
    <property type="match status" value="1"/>
</dbReference>
<evidence type="ECO:0000256" key="21">
    <source>
        <dbReference type="RuleBase" id="RU003833"/>
    </source>
</evidence>
<name>A0A672PVU7_SINGR</name>
<dbReference type="GO" id="GO:0046872">
    <property type="term" value="F:metal ion binding"/>
    <property type="evidence" value="ECO:0007669"/>
    <property type="project" value="UniProtKB-KW"/>
</dbReference>
<dbReference type="GO" id="GO:0045134">
    <property type="term" value="F:UDP phosphatase activity"/>
    <property type="evidence" value="ECO:0007669"/>
    <property type="project" value="TreeGrafter"/>
</dbReference>
<proteinExistence type="inferred from homology"/>
<reference evidence="22" key="1">
    <citation type="submission" date="2025-08" db="UniProtKB">
        <authorList>
            <consortium name="Ensembl"/>
        </authorList>
    </citation>
    <scope>IDENTIFICATION</scope>
</reference>
<dbReference type="GO" id="GO:0017111">
    <property type="term" value="F:ribonucleoside triphosphate phosphatase activity"/>
    <property type="evidence" value="ECO:0007669"/>
    <property type="project" value="TreeGrafter"/>
</dbReference>
<organism evidence="22 23">
    <name type="scientific">Sinocyclocheilus grahami</name>
    <name type="common">Dianchi golden-line fish</name>
    <name type="synonym">Barbus grahami</name>
    <dbReference type="NCBI Taxonomy" id="75366"/>
    <lineage>
        <taxon>Eukaryota</taxon>
        <taxon>Metazoa</taxon>
        <taxon>Chordata</taxon>
        <taxon>Craniata</taxon>
        <taxon>Vertebrata</taxon>
        <taxon>Euteleostomi</taxon>
        <taxon>Actinopterygii</taxon>
        <taxon>Neopterygii</taxon>
        <taxon>Teleostei</taxon>
        <taxon>Ostariophysi</taxon>
        <taxon>Cypriniformes</taxon>
        <taxon>Cyprinidae</taxon>
        <taxon>Cyprininae</taxon>
        <taxon>Sinocyclocheilus</taxon>
    </lineage>
</organism>
<keyword evidence="6" id="KW-1003">Cell membrane</keyword>
<keyword evidence="23" id="KW-1185">Reference proteome</keyword>
<reference evidence="22" key="2">
    <citation type="submission" date="2025-09" db="UniProtKB">
        <authorList>
            <consortium name="Ensembl"/>
        </authorList>
    </citation>
    <scope>IDENTIFICATION</scope>
</reference>
<evidence type="ECO:0000256" key="4">
    <source>
        <dbReference type="ARBA" id="ARBA00009283"/>
    </source>
</evidence>
<dbReference type="Ensembl" id="ENSSGRT00000072521.1">
    <property type="protein sequence ID" value="ENSSGRP00000068039.1"/>
    <property type="gene ID" value="ENSSGRG00000034899.1"/>
</dbReference>
<evidence type="ECO:0000256" key="20">
    <source>
        <dbReference type="PIRSR" id="PIRSR600407-1"/>
    </source>
</evidence>
<comment type="similarity">
    <text evidence="4 21">Belongs to the GDA1/CD39 NTPase family.</text>
</comment>
<dbReference type="FunFam" id="3.30.420.40:FF:000068">
    <property type="entry name" value="Ectonucleoside triphosphate diphosphohydrolase 1"/>
    <property type="match status" value="1"/>
</dbReference>
<keyword evidence="13" id="KW-0460">Magnesium</keyword>
<evidence type="ECO:0000256" key="3">
    <source>
        <dbReference type="ARBA" id="ARBA00004651"/>
    </source>
</evidence>
<protein>
    <recommendedName>
        <fullName evidence="18">Ectonucleoside triphosphate diphosphohydrolase 8</fullName>
        <ecNumber evidence="5">3.6.1.5</ecNumber>
    </recommendedName>
</protein>
<dbReference type="PANTHER" id="PTHR11782">
    <property type="entry name" value="ADENOSINE/GUANOSINE DIPHOSPHATASE"/>
    <property type="match status" value="1"/>
</dbReference>
<comment type="subcellular location">
    <subcellularLocation>
        <location evidence="3">Cell membrane</location>
        <topology evidence="3">Multi-pass membrane protein</topology>
    </subcellularLocation>
</comment>
<dbReference type="PROSITE" id="PS01238">
    <property type="entry name" value="GDA1_CD39_NTPASE"/>
    <property type="match status" value="1"/>
</dbReference>
<sequence>MGIQMKALLLGAAMAAVACTTIIALILSLANHQTLDRPYSTQYGIVFDAGSTHTALFLYQWLGNKENNTGIVSQKQSCDVDGDGISSYVQNPLAAGESLKKCLDVAKAAIPEGEWKTTPVYLGATAGMRLLSLQNKSFADSILAEVTKTIQSYQFDFRGARILSGMEEGAYGWITINYLLESFIKVNNGFPTLMKLGLSGY</sequence>
<keyword evidence="16" id="KW-1015">Disulfide bond</keyword>
<dbReference type="GO" id="GO:0005886">
    <property type="term" value="C:plasma membrane"/>
    <property type="evidence" value="ECO:0007669"/>
    <property type="project" value="UniProtKB-SubCell"/>
</dbReference>
<evidence type="ECO:0000256" key="13">
    <source>
        <dbReference type="ARBA" id="ARBA00022842"/>
    </source>
</evidence>
<evidence type="ECO:0000256" key="1">
    <source>
        <dbReference type="ARBA" id="ARBA00001913"/>
    </source>
</evidence>
<keyword evidence="12" id="KW-0067">ATP-binding</keyword>
<dbReference type="GO" id="GO:0005524">
    <property type="term" value="F:ATP binding"/>
    <property type="evidence" value="ECO:0007669"/>
    <property type="project" value="UniProtKB-KW"/>
</dbReference>
<dbReference type="Gene3D" id="3.30.420.40">
    <property type="match status" value="1"/>
</dbReference>
<gene>
    <name evidence="22" type="primary">LOC107567076</name>
</gene>
<evidence type="ECO:0000313" key="23">
    <source>
        <dbReference type="Proteomes" id="UP000472262"/>
    </source>
</evidence>
<keyword evidence="8" id="KW-0479">Metal-binding</keyword>
<dbReference type="InParanoid" id="A0A672PVU7"/>
<evidence type="ECO:0000256" key="7">
    <source>
        <dbReference type="ARBA" id="ARBA00022692"/>
    </source>
</evidence>
<evidence type="ECO:0000256" key="12">
    <source>
        <dbReference type="ARBA" id="ARBA00022840"/>
    </source>
</evidence>
<comment type="cofactor">
    <cofactor evidence="2">
        <name>Mg(2+)</name>
        <dbReference type="ChEBI" id="CHEBI:18420"/>
    </cofactor>
</comment>
<evidence type="ECO:0000256" key="17">
    <source>
        <dbReference type="ARBA" id="ARBA00023180"/>
    </source>
</evidence>
<evidence type="ECO:0000256" key="10">
    <source>
        <dbReference type="ARBA" id="ARBA00022801"/>
    </source>
</evidence>
<evidence type="ECO:0000256" key="18">
    <source>
        <dbReference type="ARBA" id="ARBA00039598"/>
    </source>
</evidence>
<evidence type="ECO:0000256" key="5">
    <source>
        <dbReference type="ARBA" id="ARBA00012148"/>
    </source>
</evidence>
<dbReference type="GO" id="GO:0004050">
    <property type="term" value="F:apyrase activity"/>
    <property type="evidence" value="ECO:0007669"/>
    <property type="project" value="UniProtKB-EC"/>
</dbReference>
<keyword evidence="7" id="KW-0812">Transmembrane</keyword>
<evidence type="ECO:0000256" key="16">
    <source>
        <dbReference type="ARBA" id="ARBA00023157"/>
    </source>
</evidence>
<dbReference type="OMA" id="YPFDFRA"/>
<keyword evidence="10 21" id="KW-0378">Hydrolase</keyword>
<evidence type="ECO:0000256" key="19">
    <source>
        <dbReference type="ARBA" id="ARBA00049175"/>
    </source>
</evidence>
<evidence type="ECO:0000256" key="14">
    <source>
        <dbReference type="ARBA" id="ARBA00022989"/>
    </source>
</evidence>
<comment type="catalytic activity">
    <reaction evidence="19">
        <text>a ribonucleoside 5'-triphosphate + 2 H2O = a ribonucleoside 5'-phosphate + 2 phosphate + 2 H(+)</text>
        <dbReference type="Rhea" id="RHEA:36795"/>
        <dbReference type="ChEBI" id="CHEBI:15377"/>
        <dbReference type="ChEBI" id="CHEBI:15378"/>
        <dbReference type="ChEBI" id="CHEBI:43474"/>
        <dbReference type="ChEBI" id="CHEBI:58043"/>
        <dbReference type="ChEBI" id="CHEBI:61557"/>
        <dbReference type="EC" id="3.6.1.5"/>
    </reaction>
</comment>
<evidence type="ECO:0000256" key="11">
    <source>
        <dbReference type="ARBA" id="ARBA00022837"/>
    </source>
</evidence>
<evidence type="ECO:0000256" key="6">
    <source>
        <dbReference type="ARBA" id="ARBA00022475"/>
    </source>
</evidence>
<evidence type="ECO:0000256" key="8">
    <source>
        <dbReference type="ARBA" id="ARBA00022723"/>
    </source>
</evidence>
<dbReference type="PROSITE" id="PS51257">
    <property type="entry name" value="PROKAR_LIPOPROTEIN"/>
    <property type="match status" value="1"/>
</dbReference>
<keyword evidence="17" id="KW-0325">Glycoprotein</keyword>
<dbReference type="GO" id="GO:0009134">
    <property type="term" value="P:nucleoside diphosphate catabolic process"/>
    <property type="evidence" value="ECO:0007669"/>
    <property type="project" value="TreeGrafter"/>
</dbReference>